<keyword evidence="2" id="KW-0233">DNA recombination</keyword>
<dbReference type="Gene3D" id="3.40.50.1390">
    <property type="entry name" value="Resolvase, N-terminal catalytic domain"/>
    <property type="match status" value="1"/>
</dbReference>
<keyword evidence="7" id="KW-1185">Reference proteome</keyword>
<dbReference type="PANTHER" id="PTHR30461">
    <property type="entry name" value="DNA-INVERTASE FROM LAMBDOID PROPHAGE"/>
    <property type="match status" value="1"/>
</dbReference>
<dbReference type="EMBL" id="QGGT01000001">
    <property type="protein sequence ID" value="PWK38668.1"/>
    <property type="molecule type" value="Genomic_DNA"/>
</dbReference>
<evidence type="ECO:0000313" key="7">
    <source>
        <dbReference type="Proteomes" id="UP000245754"/>
    </source>
</evidence>
<dbReference type="InterPro" id="IPR011109">
    <property type="entry name" value="DNA_bind_recombinase_dom"/>
</dbReference>
<feature type="region of interest" description="Disordered" evidence="4">
    <location>
        <begin position="543"/>
        <end position="568"/>
    </location>
</feature>
<evidence type="ECO:0000256" key="4">
    <source>
        <dbReference type="SAM" id="MobiDB-lite"/>
    </source>
</evidence>
<dbReference type="Proteomes" id="UP000245754">
    <property type="component" value="Unassembled WGS sequence"/>
</dbReference>
<evidence type="ECO:0000256" key="1">
    <source>
        <dbReference type="ARBA" id="ARBA00023125"/>
    </source>
</evidence>
<dbReference type="SMART" id="SM00857">
    <property type="entry name" value="Resolvase"/>
    <property type="match status" value="1"/>
</dbReference>
<dbReference type="GO" id="GO:0003677">
    <property type="term" value="F:DNA binding"/>
    <property type="evidence" value="ECO:0007669"/>
    <property type="project" value="UniProtKB-KW"/>
</dbReference>
<dbReference type="Gene3D" id="3.90.1750.20">
    <property type="entry name" value="Putative Large Serine Recombinase, Chain B, Domain 2"/>
    <property type="match status" value="1"/>
</dbReference>
<dbReference type="PANTHER" id="PTHR30461:SF2">
    <property type="entry name" value="SERINE RECOMBINASE PINE-RELATED"/>
    <property type="match status" value="1"/>
</dbReference>
<dbReference type="Pfam" id="PF13408">
    <property type="entry name" value="Zn_ribbon_recom"/>
    <property type="match status" value="1"/>
</dbReference>
<protein>
    <submittedName>
        <fullName evidence="6">DNA invertase Pin-like site-specific DNA recombinase</fullName>
    </submittedName>
</protein>
<dbReference type="GO" id="GO:0000150">
    <property type="term" value="F:DNA strand exchange activity"/>
    <property type="evidence" value="ECO:0007669"/>
    <property type="project" value="InterPro"/>
</dbReference>
<accession>A0A316F4B4</accession>
<evidence type="ECO:0000256" key="3">
    <source>
        <dbReference type="SAM" id="Coils"/>
    </source>
</evidence>
<dbReference type="InterPro" id="IPR006119">
    <property type="entry name" value="Resolv_N"/>
</dbReference>
<dbReference type="RefSeq" id="WP_109582234.1">
    <property type="nucleotide sequence ID" value="NZ_QGGT01000001.1"/>
</dbReference>
<organism evidence="6 7">
    <name type="scientific">Cupriavidus plantarum</name>
    <dbReference type="NCBI Taxonomy" id="942865"/>
    <lineage>
        <taxon>Bacteria</taxon>
        <taxon>Pseudomonadati</taxon>
        <taxon>Pseudomonadota</taxon>
        <taxon>Betaproteobacteria</taxon>
        <taxon>Burkholderiales</taxon>
        <taxon>Burkholderiaceae</taxon>
        <taxon>Cupriavidus</taxon>
    </lineage>
</organism>
<dbReference type="PROSITE" id="PS51737">
    <property type="entry name" value="RECOMBINASE_DNA_BIND"/>
    <property type="match status" value="1"/>
</dbReference>
<dbReference type="InterPro" id="IPR036162">
    <property type="entry name" value="Resolvase-like_N_sf"/>
</dbReference>
<name>A0A316F4B4_9BURK</name>
<reference evidence="6 7" key="1">
    <citation type="submission" date="2018-05" db="EMBL/GenBank/DDBJ databases">
        <title>Genomic Encyclopedia of Type Strains, Phase IV (KMG-V): Genome sequencing to study the core and pangenomes of soil and plant-associated prokaryotes.</title>
        <authorList>
            <person name="Whitman W."/>
        </authorList>
    </citation>
    <scope>NUCLEOTIDE SEQUENCE [LARGE SCALE GENOMIC DNA]</scope>
    <source>
        <strain evidence="6 7">SLV-132</strain>
    </source>
</reference>
<dbReference type="CDD" id="cd00338">
    <property type="entry name" value="Ser_Recombinase"/>
    <property type="match status" value="1"/>
</dbReference>
<dbReference type="AlphaFoldDB" id="A0A316F4B4"/>
<dbReference type="Pfam" id="PF00239">
    <property type="entry name" value="Resolvase"/>
    <property type="match status" value="1"/>
</dbReference>
<proteinExistence type="predicted"/>
<sequence length="568" mass="61816">MTAQNNLAYSYVRWSSAEQSKGDSHRRQLAKFEDYCTRKGLTPAADSFIDKGRSGYKQEHLNDTGELRRFLNLVEDGTIAAGSTLIVEDLDRLGRQEVVAALGVFTMILTAGIRIVTLGDGEGEREYTADSGTIPLLISLLEMSRAHGESKRKSELVSAAFANKQHAARLYKAPMGNIAPLWLSLKHGWRSYEADGSAYEEIPARAAVVRLIFQWAIDGYGKDVIARKLNDEGHLPFKANTKWKEKGLKGWGSSSVDKVLKNRAVFGEYQPTTRKGTRDGKRMAAGDAISGYFPATVSVETFYEAQAAIDGRRTARATRQSPKFNVWGGIAKCEKCGNALHLVNKGIAPKGSTYLRCSNSRKGVCKARAVRLDQAEAVFRGMLLRLDTLALVKDSSANVEKSLRAAEGELVGAEKTLADLAERLMENASSKTFATAVRTAEGRVSALQSRVESLKAELASENSIGWTEFLSRLDLVSYEGRAKANALCKRLGVVVMIGASGYGVTKNGKPIFSMDFREGEAGYVMPAFGGALPAFLAVSDVPSDAEREDADQARYASLEDEGQATGEY</sequence>
<feature type="domain" description="Recombinase" evidence="5">
    <location>
        <begin position="188"/>
        <end position="315"/>
    </location>
</feature>
<dbReference type="InterPro" id="IPR038109">
    <property type="entry name" value="DNA_bind_recomb_sf"/>
</dbReference>
<evidence type="ECO:0000259" key="5">
    <source>
        <dbReference type="PROSITE" id="PS51737"/>
    </source>
</evidence>
<evidence type="ECO:0000313" key="6">
    <source>
        <dbReference type="EMBL" id="PWK38668.1"/>
    </source>
</evidence>
<comment type="caution">
    <text evidence="6">The sequence shown here is derived from an EMBL/GenBank/DDBJ whole genome shotgun (WGS) entry which is preliminary data.</text>
</comment>
<dbReference type="InterPro" id="IPR025827">
    <property type="entry name" value="Zn_ribbon_recom_dom"/>
</dbReference>
<dbReference type="Pfam" id="PF07508">
    <property type="entry name" value="Recombinase"/>
    <property type="match status" value="1"/>
</dbReference>
<dbReference type="SUPFAM" id="SSF53041">
    <property type="entry name" value="Resolvase-like"/>
    <property type="match status" value="1"/>
</dbReference>
<keyword evidence="1" id="KW-0238">DNA-binding</keyword>
<dbReference type="InterPro" id="IPR050639">
    <property type="entry name" value="SSR_resolvase"/>
</dbReference>
<feature type="coiled-coil region" evidence="3">
    <location>
        <begin position="403"/>
        <end position="464"/>
    </location>
</feature>
<gene>
    <name evidence="6" type="ORF">C7419_1012567</name>
</gene>
<evidence type="ECO:0000256" key="2">
    <source>
        <dbReference type="ARBA" id="ARBA00023172"/>
    </source>
</evidence>
<keyword evidence="3" id="KW-0175">Coiled coil</keyword>